<dbReference type="InterPro" id="IPR036179">
    <property type="entry name" value="Ig-like_dom_sf"/>
</dbReference>
<accession>A0AAV4UK93</accession>
<sequence>MCIYLSNICVWIVNFCTFISPGLCDPNQNDQRGPVFSTEPPSRVEFSNSSGAEVRCVADGVPNPNLSWHIKEGGNAPDVPGLRYTRPDGTLVFLPFMTTDYNRMYMTLCTSVWRPIVLDLLSAERFMSK</sequence>
<comment type="caution">
    <text evidence="2">The sequence shown here is derived from an EMBL/GenBank/DDBJ whole genome shotgun (WGS) entry which is preliminary data.</text>
</comment>
<evidence type="ECO:0000313" key="2">
    <source>
        <dbReference type="EMBL" id="GIY58141.1"/>
    </source>
</evidence>
<dbReference type="AlphaFoldDB" id="A0AAV4UK93"/>
<keyword evidence="3" id="KW-1185">Reference proteome</keyword>
<evidence type="ECO:0000313" key="3">
    <source>
        <dbReference type="Proteomes" id="UP001054945"/>
    </source>
</evidence>
<name>A0AAV4UK93_CAEEX</name>
<protein>
    <submittedName>
        <fullName evidence="2">Down syndrome cell adhesion molecule-like protein Dscam2</fullName>
    </submittedName>
</protein>
<gene>
    <name evidence="2" type="primary">Dscam2_54</name>
    <name evidence="2" type="ORF">CEXT_236501</name>
</gene>
<dbReference type="Proteomes" id="UP001054945">
    <property type="component" value="Unassembled WGS sequence"/>
</dbReference>
<dbReference type="EMBL" id="BPLR01013018">
    <property type="protein sequence ID" value="GIY58141.1"/>
    <property type="molecule type" value="Genomic_DNA"/>
</dbReference>
<keyword evidence="1" id="KW-0732">Signal</keyword>
<feature type="chain" id="PRO_5043652176" evidence="1">
    <location>
        <begin position="25"/>
        <end position="129"/>
    </location>
</feature>
<dbReference type="Gene3D" id="2.60.40.10">
    <property type="entry name" value="Immunoglobulins"/>
    <property type="match status" value="1"/>
</dbReference>
<organism evidence="2 3">
    <name type="scientific">Caerostris extrusa</name>
    <name type="common">Bark spider</name>
    <name type="synonym">Caerostris bankana</name>
    <dbReference type="NCBI Taxonomy" id="172846"/>
    <lineage>
        <taxon>Eukaryota</taxon>
        <taxon>Metazoa</taxon>
        <taxon>Ecdysozoa</taxon>
        <taxon>Arthropoda</taxon>
        <taxon>Chelicerata</taxon>
        <taxon>Arachnida</taxon>
        <taxon>Araneae</taxon>
        <taxon>Araneomorphae</taxon>
        <taxon>Entelegynae</taxon>
        <taxon>Araneoidea</taxon>
        <taxon>Araneidae</taxon>
        <taxon>Caerostris</taxon>
    </lineage>
</organism>
<proteinExistence type="predicted"/>
<dbReference type="SUPFAM" id="SSF48726">
    <property type="entry name" value="Immunoglobulin"/>
    <property type="match status" value="1"/>
</dbReference>
<evidence type="ECO:0000256" key="1">
    <source>
        <dbReference type="SAM" id="SignalP"/>
    </source>
</evidence>
<reference evidence="2 3" key="1">
    <citation type="submission" date="2021-06" db="EMBL/GenBank/DDBJ databases">
        <title>Caerostris extrusa draft genome.</title>
        <authorList>
            <person name="Kono N."/>
            <person name="Arakawa K."/>
        </authorList>
    </citation>
    <scope>NUCLEOTIDE SEQUENCE [LARGE SCALE GENOMIC DNA]</scope>
</reference>
<dbReference type="InterPro" id="IPR013783">
    <property type="entry name" value="Ig-like_fold"/>
</dbReference>
<feature type="signal peptide" evidence="1">
    <location>
        <begin position="1"/>
        <end position="24"/>
    </location>
</feature>